<keyword evidence="1 4" id="KW-0238">DNA-binding</keyword>
<dbReference type="PROSITE" id="PS50937">
    <property type="entry name" value="HTH_MERR_2"/>
    <property type="match status" value="1"/>
</dbReference>
<protein>
    <submittedName>
        <fullName evidence="4">MerR family DNA-binding transcriptional regulator</fullName>
    </submittedName>
</protein>
<dbReference type="Gene3D" id="1.10.1660.10">
    <property type="match status" value="1"/>
</dbReference>
<dbReference type="Pfam" id="PF13411">
    <property type="entry name" value="MerR_1"/>
    <property type="match status" value="1"/>
</dbReference>
<evidence type="ECO:0000256" key="1">
    <source>
        <dbReference type="ARBA" id="ARBA00023125"/>
    </source>
</evidence>
<dbReference type="PANTHER" id="PTHR30204">
    <property type="entry name" value="REDOX-CYCLING DRUG-SENSING TRANSCRIPTIONAL ACTIVATOR SOXR"/>
    <property type="match status" value="1"/>
</dbReference>
<sequence>MPAMPENSGTPGQSVTGSPARAGRVLPTSSIGDVLKQLQVDFPDVSVSKIRFLESEGLITPQRSKSGYRRFSPEDISRLRYILANQRDSFLPLKVIKEQLEAMDSGKVTPVDSRRSVAGTVTPDQFRQATVRRLTRTDVCSQAGVDEPFVASLVKMGMINPDAAGFFSVDDVDVARIASTIGEYGIDNRHLKTLVTQAQRQSDLVNRVAGPVAHGRDENAKERSAEVSRELSALVVSLHAALIKGNLPR</sequence>
<dbReference type="SMART" id="SM00422">
    <property type="entry name" value="HTH_MERR"/>
    <property type="match status" value="1"/>
</dbReference>
<dbReference type="SUPFAM" id="SSF46955">
    <property type="entry name" value="Putative DNA-binding domain"/>
    <property type="match status" value="1"/>
</dbReference>
<dbReference type="InterPro" id="IPR000551">
    <property type="entry name" value="MerR-type_HTH_dom"/>
</dbReference>
<dbReference type="AlphaFoldDB" id="A0A9D1RQ71"/>
<feature type="domain" description="HTH merR-type" evidence="3">
    <location>
        <begin position="44"/>
        <end position="102"/>
    </location>
</feature>
<evidence type="ECO:0000313" key="5">
    <source>
        <dbReference type="Proteomes" id="UP000824190"/>
    </source>
</evidence>
<dbReference type="CDD" id="cd00592">
    <property type="entry name" value="HTH_MerR-like"/>
    <property type="match status" value="1"/>
</dbReference>
<reference evidence="4" key="2">
    <citation type="submission" date="2021-04" db="EMBL/GenBank/DDBJ databases">
        <authorList>
            <person name="Gilroy R."/>
        </authorList>
    </citation>
    <scope>NUCLEOTIDE SEQUENCE</scope>
    <source>
        <strain evidence="4">CHK32-1732</strain>
    </source>
</reference>
<evidence type="ECO:0000256" key="2">
    <source>
        <dbReference type="SAM" id="MobiDB-lite"/>
    </source>
</evidence>
<dbReference type="PANTHER" id="PTHR30204:SF89">
    <property type="entry name" value="HTH MERR-TYPE DOMAIN-CONTAINING PROTEIN"/>
    <property type="match status" value="1"/>
</dbReference>
<feature type="region of interest" description="Disordered" evidence="2">
    <location>
        <begin position="1"/>
        <end position="23"/>
    </location>
</feature>
<reference evidence="4" key="1">
    <citation type="journal article" date="2021" name="PeerJ">
        <title>Extensive microbial diversity within the chicken gut microbiome revealed by metagenomics and culture.</title>
        <authorList>
            <person name="Gilroy R."/>
            <person name="Ravi A."/>
            <person name="Getino M."/>
            <person name="Pursley I."/>
            <person name="Horton D.L."/>
            <person name="Alikhan N.F."/>
            <person name="Baker D."/>
            <person name="Gharbi K."/>
            <person name="Hall N."/>
            <person name="Watson M."/>
            <person name="Adriaenssens E.M."/>
            <person name="Foster-Nyarko E."/>
            <person name="Jarju S."/>
            <person name="Secka A."/>
            <person name="Antonio M."/>
            <person name="Oren A."/>
            <person name="Chaudhuri R.R."/>
            <person name="La Ragione R."/>
            <person name="Hildebrand F."/>
            <person name="Pallen M.J."/>
        </authorList>
    </citation>
    <scope>NUCLEOTIDE SEQUENCE</scope>
    <source>
        <strain evidence="4">CHK32-1732</strain>
    </source>
</reference>
<dbReference type="Proteomes" id="UP000824190">
    <property type="component" value="Unassembled WGS sequence"/>
</dbReference>
<name>A0A9D1RQ71_9CORY</name>
<organism evidence="4 5">
    <name type="scientific">Candidatus Corynebacterium avicola</name>
    <dbReference type="NCBI Taxonomy" id="2838527"/>
    <lineage>
        <taxon>Bacteria</taxon>
        <taxon>Bacillati</taxon>
        <taxon>Actinomycetota</taxon>
        <taxon>Actinomycetes</taxon>
        <taxon>Mycobacteriales</taxon>
        <taxon>Corynebacteriaceae</taxon>
        <taxon>Corynebacterium</taxon>
    </lineage>
</organism>
<dbReference type="GO" id="GO:0003700">
    <property type="term" value="F:DNA-binding transcription factor activity"/>
    <property type="evidence" value="ECO:0007669"/>
    <property type="project" value="InterPro"/>
</dbReference>
<proteinExistence type="predicted"/>
<dbReference type="InterPro" id="IPR009061">
    <property type="entry name" value="DNA-bd_dom_put_sf"/>
</dbReference>
<evidence type="ECO:0000259" key="3">
    <source>
        <dbReference type="PROSITE" id="PS50937"/>
    </source>
</evidence>
<feature type="compositionally biased region" description="Polar residues" evidence="2">
    <location>
        <begin position="7"/>
        <end position="17"/>
    </location>
</feature>
<gene>
    <name evidence="4" type="ORF">H9870_10795</name>
</gene>
<comment type="caution">
    <text evidence="4">The sequence shown here is derived from an EMBL/GenBank/DDBJ whole genome shotgun (WGS) entry which is preliminary data.</text>
</comment>
<dbReference type="GO" id="GO:0003677">
    <property type="term" value="F:DNA binding"/>
    <property type="evidence" value="ECO:0007669"/>
    <property type="project" value="UniProtKB-KW"/>
</dbReference>
<accession>A0A9D1RQ71</accession>
<dbReference type="EMBL" id="DXGC01000089">
    <property type="protein sequence ID" value="HIW92134.1"/>
    <property type="molecule type" value="Genomic_DNA"/>
</dbReference>
<dbReference type="InterPro" id="IPR047057">
    <property type="entry name" value="MerR_fam"/>
</dbReference>
<evidence type="ECO:0000313" key="4">
    <source>
        <dbReference type="EMBL" id="HIW92134.1"/>
    </source>
</evidence>